<dbReference type="PROSITE" id="PS51257">
    <property type="entry name" value="PROKAR_LIPOPROTEIN"/>
    <property type="match status" value="1"/>
</dbReference>
<keyword evidence="3" id="KW-0472">Membrane</keyword>
<accession>A0A501WFW0</accession>
<keyword evidence="3" id="KW-1133">Transmembrane helix</keyword>
<evidence type="ECO:0000256" key="3">
    <source>
        <dbReference type="SAM" id="Phobius"/>
    </source>
</evidence>
<evidence type="ECO:0000313" key="6">
    <source>
        <dbReference type="Proteomes" id="UP000316727"/>
    </source>
</evidence>
<gene>
    <name evidence="5" type="ORF">FJM65_09725</name>
</gene>
<evidence type="ECO:0000313" key="5">
    <source>
        <dbReference type="EMBL" id="TPE44416.1"/>
    </source>
</evidence>
<evidence type="ECO:0000259" key="4">
    <source>
        <dbReference type="Pfam" id="PF14257"/>
    </source>
</evidence>
<reference evidence="5 6" key="1">
    <citation type="submission" date="2019-06" db="EMBL/GenBank/DDBJ databases">
        <title>A novel bacterium of genus Pontibacter, isolated from marine sediment.</title>
        <authorList>
            <person name="Huang H."/>
            <person name="Mo K."/>
            <person name="Hu Y."/>
        </authorList>
    </citation>
    <scope>NUCLEOTIDE SEQUENCE [LARGE SCALE GENOMIC DNA]</scope>
    <source>
        <strain evidence="5 6">HB172049</strain>
    </source>
</reference>
<dbReference type="InterPro" id="IPR025645">
    <property type="entry name" value="DUF4349"/>
</dbReference>
<dbReference type="OrthoDB" id="5381491at2"/>
<feature type="coiled-coil region" evidence="1">
    <location>
        <begin position="149"/>
        <end position="196"/>
    </location>
</feature>
<protein>
    <submittedName>
        <fullName evidence="5">DUF4349 domain-containing protein</fullName>
    </submittedName>
</protein>
<keyword evidence="3" id="KW-0812">Transmembrane</keyword>
<dbReference type="RefSeq" id="WP_140621307.1">
    <property type="nucleotide sequence ID" value="NZ_VFRQ01000004.1"/>
</dbReference>
<comment type="caution">
    <text evidence="5">The sequence shown here is derived from an EMBL/GenBank/DDBJ whole genome shotgun (WGS) entry which is preliminary data.</text>
</comment>
<sequence>MKDLVKYAWFILLITACGCKEQIDTAGVERMEMQLAPPPPERSTERGGETTERKLIKEGSIEFETDDLNATRQTIIKAVEKYKGYISSDQEFNSPERESNTVIARVPADSFDSFLQDATKGVKRFDSKEIKVIDVTTEFLDVQARLKTKKELENRFLDLLKQAKNVTEMLEIEKQLGELRSDIESMEGRLNYLQNQVSYSTLTITFYKSVPYQTEFNYNFSNGFRNGWNNLVWFFVAIVNVWPFILIGVALLIAFRVYRRRRLKS</sequence>
<proteinExistence type="predicted"/>
<dbReference type="Proteomes" id="UP000316727">
    <property type="component" value="Unassembled WGS sequence"/>
</dbReference>
<name>A0A501WFW0_9BACT</name>
<evidence type="ECO:0000256" key="1">
    <source>
        <dbReference type="SAM" id="Coils"/>
    </source>
</evidence>
<feature type="transmembrane region" description="Helical" evidence="3">
    <location>
        <begin position="231"/>
        <end position="255"/>
    </location>
</feature>
<dbReference type="AlphaFoldDB" id="A0A501WFW0"/>
<feature type="compositionally biased region" description="Basic and acidic residues" evidence="2">
    <location>
        <begin position="42"/>
        <end position="54"/>
    </location>
</feature>
<dbReference type="EMBL" id="VFRQ01000004">
    <property type="protein sequence ID" value="TPE44416.1"/>
    <property type="molecule type" value="Genomic_DNA"/>
</dbReference>
<feature type="domain" description="DUF4349" evidence="4">
    <location>
        <begin position="53"/>
        <end position="255"/>
    </location>
</feature>
<keyword evidence="1" id="KW-0175">Coiled coil</keyword>
<keyword evidence="6" id="KW-1185">Reference proteome</keyword>
<feature type="region of interest" description="Disordered" evidence="2">
    <location>
        <begin position="32"/>
        <end position="54"/>
    </location>
</feature>
<dbReference type="Pfam" id="PF14257">
    <property type="entry name" value="DUF4349"/>
    <property type="match status" value="1"/>
</dbReference>
<evidence type="ECO:0000256" key="2">
    <source>
        <dbReference type="SAM" id="MobiDB-lite"/>
    </source>
</evidence>
<organism evidence="5 6">
    <name type="scientific">Pontibacter mangrovi</name>
    <dbReference type="NCBI Taxonomy" id="2589816"/>
    <lineage>
        <taxon>Bacteria</taxon>
        <taxon>Pseudomonadati</taxon>
        <taxon>Bacteroidota</taxon>
        <taxon>Cytophagia</taxon>
        <taxon>Cytophagales</taxon>
        <taxon>Hymenobacteraceae</taxon>
        <taxon>Pontibacter</taxon>
    </lineage>
</organism>